<feature type="domain" description="PurM-like C-terminal" evidence="3">
    <location>
        <begin position="214"/>
        <end position="360"/>
    </location>
</feature>
<dbReference type="Pfam" id="PF00586">
    <property type="entry name" value="AIRS"/>
    <property type="match status" value="1"/>
</dbReference>
<reference evidence="5" key="1">
    <citation type="journal article" date="2019" name="Int. J. Syst. Evol. Microbiol.">
        <title>The Global Catalogue of Microorganisms (GCM) 10K type strain sequencing project: providing services to taxonomists for standard genome sequencing and annotation.</title>
        <authorList>
            <consortium name="The Broad Institute Genomics Platform"/>
            <consortium name="The Broad Institute Genome Sequencing Center for Infectious Disease"/>
            <person name="Wu L."/>
            <person name="Ma J."/>
        </authorList>
    </citation>
    <scope>NUCLEOTIDE SEQUENCE [LARGE SCALE GENOMIC DNA]</scope>
    <source>
        <strain evidence="5">JCM 17137</strain>
    </source>
</reference>
<accession>A0ABP7FE38</accession>
<evidence type="ECO:0000259" key="3">
    <source>
        <dbReference type="Pfam" id="PF02769"/>
    </source>
</evidence>
<comment type="caution">
    <text evidence="4">The sequence shown here is derived from an EMBL/GenBank/DDBJ whole genome shotgun (WGS) entry which is preliminary data.</text>
</comment>
<dbReference type="InterPro" id="IPR011854">
    <property type="entry name" value="HypE"/>
</dbReference>
<organism evidence="4 5">
    <name type="scientific">Salinactinospora qingdaonensis</name>
    <dbReference type="NCBI Taxonomy" id="702744"/>
    <lineage>
        <taxon>Bacteria</taxon>
        <taxon>Bacillati</taxon>
        <taxon>Actinomycetota</taxon>
        <taxon>Actinomycetes</taxon>
        <taxon>Streptosporangiales</taxon>
        <taxon>Nocardiopsidaceae</taxon>
        <taxon>Salinactinospora</taxon>
    </lineage>
</organism>
<evidence type="ECO:0000313" key="4">
    <source>
        <dbReference type="EMBL" id="GAA3734989.1"/>
    </source>
</evidence>
<dbReference type="InterPro" id="IPR036921">
    <property type="entry name" value="PurM-like_N_sf"/>
</dbReference>
<sequence>MSTGHRYAEWAQRAVAEHADHIDGHPPATGRTSDREQQVLDRIDRARRRKPKVKDERITLAHGAGGKATQTLVEAMFLDAFRNPVLERLDDAAGVPAEGGRLAFTTDSFVVSPLFFPGGDIGDLAVNGTVNDLAMAGARPLYLSAGFILEEGLPTHELRRVIDSMAQAAERAGVRVVTGDTKVVERGKGDGCYINTSGVGVVEHDLALGPGRARPGDAVIVSGPVGDHGVTIMLARGELDIESDIESDTAPMHEMVRDLLAATSGVRCLRDATRGGVATILNEIATASETAVVVDESAVPMRPEVRGASEILGIDPLYVACEGRMVAVVDGAEADTAVAALRRHPLGQDAAVIGTIKDDPPTLVLLKTEFGGTRIVDVLIGDPLPRIC</sequence>
<dbReference type="PANTHER" id="PTHR30303:SF0">
    <property type="entry name" value="CARBAMOYL DEHYDRATASE HYPE"/>
    <property type="match status" value="1"/>
</dbReference>
<evidence type="ECO:0000256" key="1">
    <source>
        <dbReference type="ARBA" id="ARBA00006243"/>
    </source>
</evidence>
<dbReference type="Pfam" id="PF02769">
    <property type="entry name" value="AIRS_C"/>
    <property type="match status" value="1"/>
</dbReference>
<keyword evidence="5" id="KW-1185">Reference proteome</keyword>
<dbReference type="EMBL" id="BAABDD010000005">
    <property type="protein sequence ID" value="GAA3734989.1"/>
    <property type="molecule type" value="Genomic_DNA"/>
</dbReference>
<dbReference type="Gene3D" id="3.30.1330.10">
    <property type="entry name" value="PurM-like, N-terminal domain"/>
    <property type="match status" value="1"/>
</dbReference>
<dbReference type="RefSeq" id="WP_344968586.1">
    <property type="nucleotide sequence ID" value="NZ_BAABDD010000005.1"/>
</dbReference>
<dbReference type="CDD" id="cd02197">
    <property type="entry name" value="HypE"/>
    <property type="match status" value="1"/>
</dbReference>
<evidence type="ECO:0000313" key="5">
    <source>
        <dbReference type="Proteomes" id="UP001500908"/>
    </source>
</evidence>
<dbReference type="NCBIfam" id="TIGR02124">
    <property type="entry name" value="hypE"/>
    <property type="match status" value="1"/>
</dbReference>
<dbReference type="SUPFAM" id="SSF55326">
    <property type="entry name" value="PurM N-terminal domain-like"/>
    <property type="match status" value="1"/>
</dbReference>
<dbReference type="SUPFAM" id="SSF56042">
    <property type="entry name" value="PurM C-terminal domain-like"/>
    <property type="match status" value="1"/>
</dbReference>
<dbReference type="Gene3D" id="3.90.650.10">
    <property type="entry name" value="PurM-like C-terminal domain"/>
    <property type="match status" value="1"/>
</dbReference>
<dbReference type="InterPro" id="IPR016188">
    <property type="entry name" value="PurM-like_N"/>
</dbReference>
<dbReference type="PANTHER" id="PTHR30303">
    <property type="entry name" value="HYDROGENASE ISOENZYMES FORMATION PROTEIN HYPE"/>
    <property type="match status" value="1"/>
</dbReference>
<name>A0ABP7FE38_9ACTN</name>
<dbReference type="InterPro" id="IPR036676">
    <property type="entry name" value="PurM-like_C_sf"/>
</dbReference>
<protein>
    <submittedName>
        <fullName evidence="4">Hydrogenase expression/formation protein HypE</fullName>
    </submittedName>
</protein>
<comment type="similarity">
    <text evidence="1">Belongs to the HypE family.</text>
</comment>
<evidence type="ECO:0000259" key="2">
    <source>
        <dbReference type="Pfam" id="PF00586"/>
    </source>
</evidence>
<feature type="domain" description="PurM-like N-terminal" evidence="2">
    <location>
        <begin position="90"/>
        <end position="202"/>
    </location>
</feature>
<dbReference type="Proteomes" id="UP001500908">
    <property type="component" value="Unassembled WGS sequence"/>
</dbReference>
<dbReference type="InterPro" id="IPR010918">
    <property type="entry name" value="PurM-like_C_dom"/>
</dbReference>
<gene>
    <name evidence="4" type="primary">hypE</name>
    <name evidence="4" type="ORF">GCM10022402_13960</name>
</gene>
<dbReference type="PIRSF" id="PIRSF005644">
    <property type="entry name" value="Hdrgns_mtr_HypE"/>
    <property type="match status" value="1"/>
</dbReference>
<proteinExistence type="inferred from homology"/>